<dbReference type="Gene3D" id="1.10.287.990">
    <property type="entry name" value="Fe,Mn superoxide dismutase (SOD) domain"/>
    <property type="match status" value="1"/>
</dbReference>
<dbReference type="InterPro" id="IPR019831">
    <property type="entry name" value="Mn/Fe_SOD_N"/>
</dbReference>
<evidence type="ECO:0000259" key="7">
    <source>
        <dbReference type="Pfam" id="PF02777"/>
    </source>
</evidence>
<dbReference type="EMBL" id="CP135136">
    <property type="protein sequence ID" value="WWR11898.1"/>
    <property type="molecule type" value="Genomic_DNA"/>
</dbReference>
<proteinExistence type="inferred from homology"/>
<keyword evidence="3 5" id="KW-0560">Oxidoreductase</keyword>
<dbReference type="PROSITE" id="PS00088">
    <property type="entry name" value="SOD_MN"/>
    <property type="match status" value="1"/>
</dbReference>
<evidence type="ECO:0000256" key="5">
    <source>
        <dbReference type="RuleBase" id="RU000414"/>
    </source>
</evidence>
<dbReference type="Pfam" id="PF02777">
    <property type="entry name" value="Sod_Fe_C"/>
    <property type="match status" value="1"/>
</dbReference>
<evidence type="ECO:0000256" key="4">
    <source>
        <dbReference type="ARBA" id="ARBA00049204"/>
    </source>
</evidence>
<dbReference type="InterPro" id="IPR019833">
    <property type="entry name" value="Mn/Fe_SOD_BS"/>
</dbReference>
<keyword evidence="2 5" id="KW-0479">Metal-binding</keyword>
<dbReference type="EC" id="1.15.1.1" evidence="5"/>
<feature type="domain" description="Manganese/iron superoxide dismutase N-terminal" evidence="6">
    <location>
        <begin position="3"/>
        <end position="82"/>
    </location>
</feature>
<dbReference type="Proteomes" id="UP001360424">
    <property type="component" value="Chromosome"/>
</dbReference>
<evidence type="ECO:0000259" key="6">
    <source>
        <dbReference type="Pfam" id="PF00081"/>
    </source>
</evidence>
<dbReference type="InterPro" id="IPR001189">
    <property type="entry name" value="Mn/Fe_SOD"/>
</dbReference>
<protein>
    <recommendedName>
        <fullName evidence="5">Superoxide dismutase</fullName>
        <ecNumber evidence="5">1.15.1.1</ecNumber>
    </recommendedName>
</protein>
<sequence>MAFSLSPLPYEMDALVPFLSKETIYFHYEKHHRTYLNNLNRLIAGTKYESFTIEDIVRCSSGELFNNSAQVWNHTFYWRCLSPVSGGNPVGKIYDIIVNNFGSFDKFKDSFTNSSLSFFGSGWVWLVLDNNKDNSVKIETTINAYNPLIQDKIPLLTLDLWEHSYYIDYRNSRIDYINSFWNLVNWEFINSRVC</sequence>
<dbReference type="PRINTS" id="PR01703">
    <property type="entry name" value="MNSODISMTASE"/>
</dbReference>
<dbReference type="Pfam" id="PF00081">
    <property type="entry name" value="Sod_Fe_N"/>
    <property type="match status" value="1"/>
</dbReference>
<accession>A0ABZ2GWT9</accession>
<dbReference type="SUPFAM" id="SSF46609">
    <property type="entry name" value="Fe,Mn superoxide dismutase (SOD), N-terminal domain"/>
    <property type="match status" value="1"/>
</dbReference>
<evidence type="ECO:0000313" key="8">
    <source>
        <dbReference type="EMBL" id="WWR11898.1"/>
    </source>
</evidence>
<dbReference type="SUPFAM" id="SSF54719">
    <property type="entry name" value="Fe,Mn superoxide dismutase (SOD), C-terminal domain"/>
    <property type="match status" value="1"/>
</dbReference>
<evidence type="ECO:0000313" key="9">
    <source>
        <dbReference type="Proteomes" id="UP001360424"/>
    </source>
</evidence>
<evidence type="ECO:0000256" key="2">
    <source>
        <dbReference type="ARBA" id="ARBA00022723"/>
    </source>
</evidence>
<reference evidence="8" key="1">
    <citation type="submission" date="2023-09" db="EMBL/GenBank/DDBJ databases">
        <title>Genomes of two closely related lineages of the louse Polyplax serrata with different host specificities.</title>
        <authorList>
            <person name="Martinu J."/>
            <person name="Tarabai H."/>
            <person name="Stefka J."/>
            <person name="Hypsa V."/>
        </authorList>
    </citation>
    <scope>NUCLEOTIDE SEQUENCE [LARGE SCALE GENOMIC DNA]</scope>
    <source>
        <strain evidence="8">HR10_N</strain>
    </source>
</reference>
<evidence type="ECO:0000256" key="1">
    <source>
        <dbReference type="ARBA" id="ARBA00008714"/>
    </source>
</evidence>
<comment type="catalytic activity">
    <reaction evidence="4 5">
        <text>2 superoxide + 2 H(+) = H2O2 + O2</text>
        <dbReference type="Rhea" id="RHEA:20696"/>
        <dbReference type="ChEBI" id="CHEBI:15378"/>
        <dbReference type="ChEBI" id="CHEBI:15379"/>
        <dbReference type="ChEBI" id="CHEBI:16240"/>
        <dbReference type="ChEBI" id="CHEBI:18421"/>
        <dbReference type="EC" id="1.15.1.1"/>
    </reaction>
</comment>
<dbReference type="InterPro" id="IPR019832">
    <property type="entry name" value="Mn/Fe_SOD_C"/>
</dbReference>
<gene>
    <name evidence="8" type="ORF">RQL38_01900</name>
</gene>
<organism evidence="8 9">
    <name type="scientific">Candidatus Legionella polyplacis</name>
    <dbReference type="NCBI Taxonomy" id="2005262"/>
    <lineage>
        <taxon>Bacteria</taxon>
        <taxon>Pseudomonadati</taxon>
        <taxon>Pseudomonadota</taxon>
        <taxon>Gammaproteobacteria</taxon>
        <taxon>Legionellales</taxon>
        <taxon>Legionellaceae</taxon>
        <taxon>Legionella</taxon>
    </lineage>
</organism>
<name>A0ABZ2GWT9_9GAMM</name>
<dbReference type="InterPro" id="IPR036324">
    <property type="entry name" value="Mn/Fe_SOD_N_sf"/>
</dbReference>
<evidence type="ECO:0000256" key="3">
    <source>
        <dbReference type="ARBA" id="ARBA00023002"/>
    </source>
</evidence>
<dbReference type="PIRSF" id="PIRSF000349">
    <property type="entry name" value="SODismutase"/>
    <property type="match status" value="1"/>
</dbReference>
<dbReference type="PANTHER" id="PTHR42769">
    <property type="entry name" value="SUPEROXIDE DISMUTASE"/>
    <property type="match status" value="1"/>
</dbReference>
<dbReference type="Gene3D" id="3.55.40.20">
    <property type="entry name" value="Iron/manganese superoxide dismutase, C-terminal domain"/>
    <property type="match status" value="1"/>
</dbReference>
<dbReference type="RefSeq" id="WP_338521357.1">
    <property type="nucleotide sequence ID" value="NZ_CP135136.1"/>
</dbReference>
<comment type="similarity">
    <text evidence="1 5">Belongs to the iron/manganese superoxide dismutase family.</text>
</comment>
<comment type="function">
    <text evidence="5">Destroys radicals which are normally produced within the cells and which are toxic to biological systems.</text>
</comment>
<dbReference type="InterPro" id="IPR036314">
    <property type="entry name" value="SOD_C_sf"/>
</dbReference>
<dbReference type="PANTHER" id="PTHR42769:SF3">
    <property type="entry name" value="SUPEROXIDE DISMUTASE [FE] 2, CHLOROPLASTIC"/>
    <property type="match status" value="1"/>
</dbReference>
<keyword evidence="9" id="KW-1185">Reference proteome</keyword>
<feature type="domain" description="Manganese/iron superoxide dismutase C-terminal" evidence="7">
    <location>
        <begin position="90"/>
        <end position="192"/>
    </location>
</feature>